<reference evidence="2 3" key="1">
    <citation type="submission" date="2016-12" db="EMBL/GenBank/DDBJ databases">
        <authorList>
            <person name="Song W.-J."/>
            <person name="Kurnit D.M."/>
        </authorList>
    </citation>
    <scope>NUCLEOTIDE SEQUENCE [LARGE SCALE GENOMIC DNA]</scope>
    <source>
        <strain evidence="2 3">PCL1601</strain>
    </source>
</reference>
<dbReference type="SUPFAM" id="SSF56935">
    <property type="entry name" value="Porins"/>
    <property type="match status" value="1"/>
</dbReference>
<dbReference type="RefSeq" id="WP_075122330.1">
    <property type="nucleotide sequence ID" value="NZ_MSCT01000023.1"/>
</dbReference>
<proteinExistence type="predicted"/>
<accession>A0A1Q8EHN9</accession>
<keyword evidence="1" id="KW-0732">Signal</keyword>
<evidence type="ECO:0000256" key="1">
    <source>
        <dbReference type="SAM" id="SignalP"/>
    </source>
</evidence>
<dbReference type="OrthoDB" id="1397771at2"/>
<feature type="chain" id="PRO_5012209355" evidence="1">
    <location>
        <begin position="20"/>
        <end position="410"/>
    </location>
</feature>
<protein>
    <submittedName>
        <fullName evidence="2">Uncharacterized protein</fullName>
    </submittedName>
</protein>
<evidence type="ECO:0000313" key="3">
    <source>
        <dbReference type="Proteomes" id="UP000185578"/>
    </source>
</evidence>
<name>A0A1Q8EHN9_9PSED</name>
<dbReference type="EMBL" id="MSCT01000023">
    <property type="protein sequence ID" value="OLF51305.1"/>
    <property type="molecule type" value="Genomic_DNA"/>
</dbReference>
<evidence type="ECO:0000313" key="2">
    <source>
        <dbReference type="EMBL" id="OLF51305.1"/>
    </source>
</evidence>
<gene>
    <name evidence="2" type="ORF">BTN82_28400</name>
</gene>
<dbReference type="Proteomes" id="UP000185578">
    <property type="component" value="Unassembled WGS sequence"/>
</dbReference>
<dbReference type="InterPro" id="IPR023614">
    <property type="entry name" value="Porin_dom_sf"/>
</dbReference>
<organism evidence="2 3">
    <name type="scientific">Pseudomonas chlororaphis</name>
    <dbReference type="NCBI Taxonomy" id="587753"/>
    <lineage>
        <taxon>Bacteria</taxon>
        <taxon>Pseudomonadati</taxon>
        <taxon>Pseudomonadota</taxon>
        <taxon>Gammaproteobacteria</taxon>
        <taxon>Pseudomonadales</taxon>
        <taxon>Pseudomonadaceae</taxon>
        <taxon>Pseudomonas</taxon>
    </lineage>
</organism>
<dbReference type="AlphaFoldDB" id="A0A1Q8EHN9"/>
<comment type="caution">
    <text evidence="2">The sequence shown here is derived from an EMBL/GenBank/DDBJ whole genome shotgun (WGS) entry which is preliminary data.</text>
</comment>
<sequence length="410" mass="45885">MKSHVLCAGLLLVSCASFAVEPIPSAVVRANAANKPFPHISWRSDDGDSSLDIGGALRTNYRDEHWDTTENNGRFLFDTFRLDVQATYKNLYGDIGYWFQDDGKRSIDRGFVGYRLNEKSNLQLGAPFKPFGLEPYPQFGWSYHIPFFMGYGVSAGSGLKYSYKDQDWDVQLGYFPRMLPSDLRYSPEVGRYADLDDNAVAFTQSRQDNEKRNQFNARVARTFSSDDGWKTEIGASLATAQLYNATTKDDGDYWAAGVHAIVSKGPWSVTTQGIRYEYDPKNPAGVSDDSVLMGGNGLTPAYLIAAKASMVSLNVGYDIYTPKLGQLKKIKLYNDYSRLMKDKSGWDDSQMYTVGAQFLAMPIMAWVDLTWARNANPYGGAENGSGFTNTSSVGSNEWYYRTNVNIGYYF</sequence>
<dbReference type="PROSITE" id="PS51257">
    <property type="entry name" value="PROKAR_LIPOPROTEIN"/>
    <property type="match status" value="1"/>
</dbReference>
<dbReference type="Gene3D" id="2.40.160.10">
    <property type="entry name" value="Porin"/>
    <property type="match status" value="1"/>
</dbReference>
<feature type="signal peptide" evidence="1">
    <location>
        <begin position="1"/>
        <end position="19"/>
    </location>
</feature>